<keyword evidence="1" id="KW-0732">Signal</keyword>
<accession>A0A418YJC0</accession>
<keyword evidence="3" id="KW-1185">Reference proteome</keyword>
<evidence type="ECO:0000313" key="3">
    <source>
        <dbReference type="Proteomes" id="UP000283469"/>
    </source>
</evidence>
<dbReference type="AlphaFoldDB" id="A0A418YJC0"/>
<sequence length="190" mass="20298">MRQMALLGIMGLLVASPSQAQAAGTADLATRFFNAIPDICFQTARGKPPTQETAASLLLESASEVPPTVKAHFNRVPTWFRLKAQPDEVFIGVGDSPGACHVVLANTKQTVEVRTKVAALLKAGGFQVVHENTIPGSDIDMLFVSKAPDGYMLISLQAPRNVVRDGIGDQGAVHVKLMPAAMFESMISKR</sequence>
<evidence type="ECO:0000313" key="2">
    <source>
        <dbReference type="EMBL" id="RJG51066.1"/>
    </source>
</evidence>
<proteinExistence type="predicted"/>
<feature type="signal peptide" evidence="1">
    <location>
        <begin position="1"/>
        <end position="22"/>
    </location>
</feature>
<organism evidence="2 3">
    <name type="scientific">Sphingobium terrigena</name>
    <dbReference type="NCBI Taxonomy" id="2304063"/>
    <lineage>
        <taxon>Bacteria</taxon>
        <taxon>Pseudomonadati</taxon>
        <taxon>Pseudomonadota</taxon>
        <taxon>Alphaproteobacteria</taxon>
        <taxon>Sphingomonadales</taxon>
        <taxon>Sphingomonadaceae</taxon>
        <taxon>Sphingobium</taxon>
    </lineage>
</organism>
<gene>
    <name evidence="2" type="ORF">D0Z70_23610</name>
</gene>
<protein>
    <submittedName>
        <fullName evidence="2">Uncharacterized protein</fullName>
    </submittedName>
</protein>
<name>A0A418YJC0_9SPHN</name>
<reference evidence="2 3" key="1">
    <citation type="submission" date="2018-08" db="EMBL/GenBank/DDBJ databases">
        <title>Sphingobium sp. EO9.</title>
        <authorList>
            <person name="Park Y."/>
            <person name="Kim K.H."/>
            <person name="Jeon C.O."/>
        </authorList>
    </citation>
    <scope>NUCLEOTIDE SEQUENCE [LARGE SCALE GENOMIC DNA]</scope>
    <source>
        <strain evidence="2 3">EO9</strain>
    </source>
</reference>
<feature type="chain" id="PRO_5019492657" evidence="1">
    <location>
        <begin position="23"/>
        <end position="190"/>
    </location>
</feature>
<dbReference type="EMBL" id="QVRA01000050">
    <property type="protein sequence ID" value="RJG51066.1"/>
    <property type="molecule type" value="Genomic_DNA"/>
</dbReference>
<dbReference type="Proteomes" id="UP000283469">
    <property type="component" value="Unassembled WGS sequence"/>
</dbReference>
<evidence type="ECO:0000256" key="1">
    <source>
        <dbReference type="SAM" id="SignalP"/>
    </source>
</evidence>
<dbReference type="OrthoDB" id="7594307at2"/>
<comment type="caution">
    <text evidence="2">The sequence shown here is derived from an EMBL/GenBank/DDBJ whole genome shotgun (WGS) entry which is preliminary data.</text>
</comment>
<dbReference type="RefSeq" id="WP_119750600.1">
    <property type="nucleotide sequence ID" value="NZ_QVRA01000050.1"/>
</dbReference>